<dbReference type="EMBL" id="JACGWN010000002">
    <property type="protein sequence ID" value="KAL0458812.1"/>
    <property type="molecule type" value="Genomic_DNA"/>
</dbReference>
<evidence type="ECO:0000256" key="1">
    <source>
        <dbReference type="ARBA" id="ARBA00004123"/>
    </source>
</evidence>
<dbReference type="GO" id="GO:0008270">
    <property type="term" value="F:zinc ion binding"/>
    <property type="evidence" value="ECO:0007669"/>
    <property type="project" value="UniProtKB-KW"/>
</dbReference>
<dbReference type="PANTHER" id="PTHR46481">
    <property type="entry name" value="ZINC FINGER BED DOMAIN-CONTAINING PROTEIN 4"/>
    <property type="match status" value="1"/>
</dbReference>
<evidence type="ECO:0000256" key="4">
    <source>
        <dbReference type="ARBA" id="ARBA00022833"/>
    </source>
</evidence>
<comment type="caution">
    <text evidence="6">The sequence shown here is derived from an EMBL/GenBank/DDBJ whole genome shotgun (WGS) entry which is preliminary data.</text>
</comment>
<accession>A0AAW2XXQ4</accession>
<sequence length="138" mass="15999">MFAKSKGNPTSQLHRHLQHCANHLRAKAKKERANSMQTQLDFKPNSVDPTSYPALQDGKFDMEAIKESLANWIMMHEKSFSEVEEEGFNLFCRRGMLEWRGVSRTTTRTYCVNVYEAEKKKLKNLLQKVNKNSLTTDC</sequence>
<reference evidence="6" key="1">
    <citation type="submission" date="2020-06" db="EMBL/GenBank/DDBJ databases">
        <authorList>
            <person name="Li T."/>
            <person name="Hu X."/>
            <person name="Zhang T."/>
            <person name="Song X."/>
            <person name="Zhang H."/>
            <person name="Dai N."/>
            <person name="Sheng W."/>
            <person name="Hou X."/>
            <person name="Wei L."/>
        </authorList>
    </citation>
    <scope>NUCLEOTIDE SEQUENCE</scope>
    <source>
        <strain evidence="6">KEN1</strain>
        <tissue evidence="6">Leaf</tissue>
    </source>
</reference>
<reference evidence="6" key="2">
    <citation type="journal article" date="2024" name="Plant">
        <title>Genomic evolution and insights into agronomic trait innovations of Sesamum species.</title>
        <authorList>
            <person name="Miao H."/>
            <person name="Wang L."/>
            <person name="Qu L."/>
            <person name="Liu H."/>
            <person name="Sun Y."/>
            <person name="Le M."/>
            <person name="Wang Q."/>
            <person name="Wei S."/>
            <person name="Zheng Y."/>
            <person name="Lin W."/>
            <person name="Duan Y."/>
            <person name="Cao H."/>
            <person name="Xiong S."/>
            <person name="Wang X."/>
            <person name="Wei L."/>
            <person name="Li C."/>
            <person name="Ma Q."/>
            <person name="Ju M."/>
            <person name="Zhao R."/>
            <person name="Li G."/>
            <person name="Mu C."/>
            <person name="Tian Q."/>
            <person name="Mei H."/>
            <person name="Zhang T."/>
            <person name="Gao T."/>
            <person name="Zhang H."/>
        </authorList>
    </citation>
    <scope>NUCLEOTIDE SEQUENCE</scope>
    <source>
        <strain evidence="6">KEN1</strain>
    </source>
</reference>
<organism evidence="6">
    <name type="scientific">Sesamum latifolium</name>
    <dbReference type="NCBI Taxonomy" id="2727402"/>
    <lineage>
        <taxon>Eukaryota</taxon>
        <taxon>Viridiplantae</taxon>
        <taxon>Streptophyta</taxon>
        <taxon>Embryophyta</taxon>
        <taxon>Tracheophyta</taxon>
        <taxon>Spermatophyta</taxon>
        <taxon>Magnoliopsida</taxon>
        <taxon>eudicotyledons</taxon>
        <taxon>Gunneridae</taxon>
        <taxon>Pentapetalae</taxon>
        <taxon>asterids</taxon>
        <taxon>lamiids</taxon>
        <taxon>Lamiales</taxon>
        <taxon>Pedaliaceae</taxon>
        <taxon>Sesamum</taxon>
    </lineage>
</organism>
<protein>
    <submittedName>
        <fullName evidence="6">Uncharacterized protein</fullName>
    </submittedName>
</protein>
<evidence type="ECO:0000256" key="5">
    <source>
        <dbReference type="ARBA" id="ARBA00023242"/>
    </source>
</evidence>
<evidence type="ECO:0000256" key="2">
    <source>
        <dbReference type="ARBA" id="ARBA00022723"/>
    </source>
</evidence>
<keyword evidence="4" id="KW-0862">Zinc</keyword>
<gene>
    <name evidence="6" type="ORF">Slati_0508400</name>
</gene>
<dbReference type="GO" id="GO:0005634">
    <property type="term" value="C:nucleus"/>
    <property type="evidence" value="ECO:0007669"/>
    <property type="project" value="UniProtKB-SubCell"/>
</dbReference>
<dbReference type="InterPro" id="IPR052035">
    <property type="entry name" value="ZnF_BED_domain_contain"/>
</dbReference>
<dbReference type="AlphaFoldDB" id="A0AAW2XXQ4"/>
<name>A0AAW2XXQ4_9LAMI</name>
<keyword evidence="3" id="KW-0863">Zinc-finger</keyword>
<keyword evidence="5" id="KW-0539">Nucleus</keyword>
<keyword evidence="2" id="KW-0479">Metal-binding</keyword>
<evidence type="ECO:0000256" key="3">
    <source>
        <dbReference type="ARBA" id="ARBA00022771"/>
    </source>
</evidence>
<comment type="subcellular location">
    <subcellularLocation>
        <location evidence="1">Nucleus</location>
    </subcellularLocation>
</comment>
<proteinExistence type="predicted"/>
<evidence type="ECO:0000313" key="6">
    <source>
        <dbReference type="EMBL" id="KAL0458812.1"/>
    </source>
</evidence>
<dbReference type="PANTHER" id="PTHR46481:SF10">
    <property type="entry name" value="ZINC FINGER BED DOMAIN-CONTAINING PROTEIN 39"/>
    <property type="match status" value="1"/>
</dbReference>